<dbReference type="InterPro" id="IPR014852">
    <property type="entry name" value="YwhD"/>
</dbReference>
<organism evidence="1 2">
    <name type="scientific">Ammoniphilus resinae</name>
    <dbReference type="NCBI Taxonomy" id="861532"/>
    <lineage>
        <taxon>Bacteria</taxon>
        <taxon>Bacillati</taxon>
        <taxon>Bacillota</taxon>
        <taxon>Bacilli</taxon>
        <taxon>Bacillales</taxon>
        <taxon>Paenibacillaceae</taxon>
        <taxon>Aneurinibacillus group</taxon>
        <taxon>Ammoniphilus</taxon>
    </lineage>
</organism>
<reference evidence="1 2" key="1">
    <citation type="submission" date="2021-03" db="EMBL/GenBank/DDBJ databases">
        <title>Genomic Encyclopedia of Type Strains, Phase IV (KMG-IV): sequencing the most valuable type-strain genomes for metagenomic binning, comparative biology and taxonomic classification.</title>
        <authorList>
            <person name="Goeker M."/>
        </authorList>
    </citation>
    <scope>NUCLEOTIDE SEQUENCE [LARGE SCALE GENOMIC DNA]</scope>
    <source>
        <strain evidence="1 2">DSM 24738</strain>
    </source>
</reference>
<keyword evidence="2" id="KW-1185">Reference proteome</keyword>
<proteinExistence type="predicted"/>
<accession>A0ABS4GUN5</accession>
<dbReference type="Pfam" id="PF08741">
    <property type="entry name" value="YwhD"/>
    <property type="match status" value="1"/>
</dbReference>
<evidence type="ECO:0000313" key="1">
    <source>
        <dbReference type="EMBL" id="MBP1933975.1"/>
    </source>
</evidence>
<name>A0ABS4GUN5_9BACL</name>
<comment type="caution">
    <text evidence="1">The sequence shown here is derived from an EMBL/GenBank/DDBJ whole genome shotgun (WGS) entry which is preliminary data.</text>
</comment>
<dbReference type="RefSeq" id="WP_209811988.1">
    <property type="nucleotide sequence ID" value="NZ_JAGGKT010000015.1"/>
</dbReference>
<dbReference type="EMBL" id="JAGGKT010000015">
    <property type="protein sequence ID" value="MBP1933975.1"/>
    <property type="molecule type" value="Genomic_DNA"/>
</dbReference>
<evidence type="ECO:0008006" key="3">
    <source>
        <dbReference type="Google" id="ProtNLM"/>
    </source>
</evidence>
<dbReference type="Proteomes" id="UP001519343">
    <property type="component" value="Unassembled WGS sequence"/>
</dbReference>
<protein>
    <recommendedName>
        <fullName evidence="3">YwhD family protein</fullName>
    </recommendedName>
</protein>
<gene>
    <name evidence="1" type="ORF">J2Z37_003992</name>
</gene>
<sequence>MDLLNNNNKKKGLDLNIVSSTNTHGGFGAGMINLSNVSSVIIEEDEAYIDLGALHAKSKVEKGIKFLPNKEDVPNGKTCWIIWVAAERKEDGAYYAGMTACEMLVDREARRGWKILADHVNRMDYAMKRRYMLDGLNDTEKAALKKLLIENNPQMWENSPDVLKQALS</sequence>
<evidence type="ECO:0000313" key="2">
    <source>
        <dbReference type="Proteomes" id="UP001519343"/>
    </source>
</evidence>